<protein>
    <submittedName>
        <fullName evidence="1">Uncharacterized protein</fullName>
    </submittedName>
</protein>
<reference evidence="1" key="1">
    <citation type="submission" date="2019-09" db="EMBL/GenBank/DDBJ databases">
        <authorList>
            <person name="Needham M D."/>
        </authorList>
    </citation>
    <scope>NUCLEOTIDE SEQUENCE</scope>
</reference>
<proteinExistence type="predicted"/>
<dbReference type="AlphaFoldDB" id="A0A5E8CIU2"/>
<sequence length="252" mass="29933">MITKTFEINRKDEWLFLTPKLEDKVTSKFGLKNYEHMVQQKCNLVPNNIIDLRQELIDKKIQGYLDMYVQFYDKFEEYPEIPEDEELNPYLVDNVWLAPVNRNMSNNGKKLIYKYHDNKDDEEEEFLNIMEPTVNKEVYIDGYQTPYYTSNYIFDENYNTNLIHLGTSFYLDYKKDLATEKNYLFTETVSKNGWGFFEIGLRTPNYTTYTPKYAELIINILPISANVVPQTDYHNYPVTLADEVIFAEAQVL</sequence>
<accession>A0A5E8CIU2</accession>
<name>A0A5E8CIU2_9ZZZZ</name>
<evidence type="ECO:0000313" key="1">
    <source>
        <dbReference type="EMBL" id="VVU95303.1"/>
    </source>
</evidence>
<organism evidence="1">
    <name type="scientific">seawater metagenome</name>
    <dbReference type="NCBI Taxonomy" id="1561972"/>
    <lineage>
        <taxon>unclassified sequences</taxon>
        <taxon>metagenomes</taxon>
        <taxon>ecological metagenomes</taxon>
    </lineage>
</organism>
<gene>
    <name evidence="1" type="ORF">CPAV1605_1054</name>
</gene>
<dbReference type="EMBL" id="CABVLZ010000004">
    <property type="protein sequence ID" value="VVU95303.1"/>
    <property type="molecule type" value="Genomic_DNA"/>
</dbReference>